<feature type="domain" description="Glycosyltransferase 2-like" evidence="2">
    <location>
        <begin position="13"/>
        <end position="165"/>
    </location>
</feature>
<dbReference type="AlphaFoldDB" id="A0A931DFU5"/>
<evidence type="ECO:0000256" key="1">
    <source>
        <dbReference type="SAM" id="MobiDB-lite"/>
    </source>
</evidence>
<proteinExistence type="predicted"/>
<keyword evidence="4" id="KW-1185">Reference proteome</keyword>
<comment type="caution">
    <text evidence="3">The sequence shown here is derived from an EMBL/GenBank/DDBJ whole genome shotgun (WGS) entry which is preliminary data.</text>
</comment>
<dbReference type="Proteomes" id="UP000614047">
    <property type="component" value="Unassembled WGS sequence"/>
</dbReference>
<feature type="region of interest" description="Disordered" evidence="1">
    <location>
        <begin position="240"/>
        <end position="270"/>
    </location>
</feature>
<dbReference type="GO" id="GO:0006487">
    <property type="term" value="P:protein N-linked glycosylation"/>
    <property type="evidence" value="ECO:0007669"/>
    <property type="project" value="TreeGrafter"/>
</dbReference>
<evidence type="ECO:0000259" key="2">
    <source>
        <dbReference type="Pfam" id="PF00535"/>
    </source>
</evidence>
<dbReference type="InterPro" id="IPR029044">
    <property type="entry name" value="Nucleotide-diphossugar_trans"/>
</dbReference>
<dbReference type="PANTHER" id="PTHR10859:SF91">
    <property type="entry name" value="DOLICHYL-PHOSPHATE BETA-GLUCOSYLTRANSFERASE"/>
    <property type="match status" value="1"/>
</dbReference>
<protein>
    <recommendedName>
        <fullName evidence="2">Glycosyltransferase 2-like domain-containing protein</fullName>
    </recommendedName>
</protein>
<dbReference type="InterPro" id="IPR001173">
    <property type="entry name" value="Glyco_trans_2-like"/>
</dbReference>
<evidence type="ECO:0000313" key="3">
    <source>
        <dbReference type="EMBL" id="MBG6086776.1"/>
    </source>
</evidence>
<gene>
    <name evidence="3" type="ORF">IW256_000889</name>
</gene>
<dbReference type="EMBL" id="JADOUA010000001">
    <property type="protein sequence ID" value="MBG6086776.1"/>
    <property type="molecule type" value="Genomic_DNA"/>
</dbReference>
<evidence type="ECO:0000313" key="4">
    <source>
        <dbReference type="Proteomes" id="UP000614047"/>
    </source>
</evidence>
<dbReference type="PANTHER" id="PTHR10859">
    <property type="entry name" value="GLYCOSYL TRANSFERASE"/>
    <property type="match status" value="1"/>
</dbReference>
<accession>A0A931DFU5</accession>
<feature type="compositionally biased region" description="Low complexity" evidence="1">
    <location>
        <begin position="240"/>
        <end position="250"/>
    </location>
</feature>
<dbReference type="RefSeq" id="WP_197009723.1">
    <property type="nucleotide sequence ID" value="NZ_BAABES010000007.1"/>
</dbReference>
<reference evidence="3" key="1">
    <citation type="submission" date="2020-11" db="EMBL/GenBank/DDBJ databases">
        <title>Sequencing the genomes of 1000 actinobacteria strains.</title>
        <authorList>
            <person name="Klenk H.-P."/>
        </authorList>
    </citation>
    <scope>NUCLEOTIDE SEQUENCE</scope>
    <source>
        <strain evidence="3">DSM 43175</strain>
    </source>
</reference>
<sequence length="316" mass="32253">MGAQRSEQARLEIVVPAYNEAARLPGGLALLGEKLAGAAPRSEIIVVDNASTDGTAAVVSGWRGPVPVRLVRCARRGKGAAVRAGLLETRAPYVGFCDADMATDLAALDGALALLRAGHPVVVGSRRHPGSLVEEYAQPMRRLGAITFNRLVRDLAGGIADTQCGFKFFSGPLARAAAAELRTAGFAFDVELLMHCVRRGASVTAIPVIWRDRPGTTFSVRRHASACLLDLARIRARAGLRGSRPARPGAPAGGSGGPPPGRSGGGPVLGVLVPGGPLPGGLVPGGAVTAGPFLPPFRHVQGAVPPLPEGRGAGAG</sequence>
<name>A0A931DFU5_9ACTN</name>
<organism evidence="3 4">
    <name type="scientific">Actinomadura viridis</name>
    <dbReference type="NCBI Taxonomy" id="58110"/>
    <lineage>
        <taxon>Bacteria</taxon>
        <taxon>Bacillati</taxon>
        <taxon>Actinomycetota</taxon>
        <taxon>Actinomycetes</taxon>
        <taxon>Streptosporangiales</taxon>
        <taxon>Thermomonosporaceae</taxon>
        <taxon>Actinomadura</taxon>
    </lineage>
</organism>
<dbReference type="Gene3D" id="3.90.550.10">
    <property type="entry name" value="Spore Coat Polysaccharide Biosynthesis Protein SpsA, Chain A"/>
    <property type="match status" value="1"/>
</dbReference>
<feature type="compositionally biased region" description="Gly residues" evidence="1">
    <location>
        <begin position="251"/>
        <end position="268"/>
    </location>
</feature>
<dbReference type="Pfam" id="PF00535">
    <property type="entry name" value="Glycos_transf_2"/>
    <property type="match status" value="1"/>
</dbReference>
<dbReference type="SUPFAM" id="SSF53448">
    <property type="entry name" value="Nucleotide-diphospho-sugar transferases"/>
    <property type="match status" value="1"/>
</dbReference>